<gene>
    <name evidence="4" type="ORF">M569_07278</name>
</gene>
<sequence length="2583" mass="291419">MDKSKNRKDLLAAGRKKLQQFRQKKDNKAGDGDSSSKDTKSGHDAAEANATESAPRSAEEEVTINNDMVAIPILESGSGMEPQVVDAASSTDEVMAAKVGVLETGSSGQAAEFSSEGSHLDLSRNADEELASGAMVLKEGANSSLGFKVDERISMPDYSDATDLKAVQSSEPEYRSEEQVTDIGDTQEVGISSKAQNSEADNTRPLSVYWEAIADSAITFLENIPETQSTQVHLEVSKMNDSVLSVGASEDIQADALDQHAMADNDILNSDSMLSSSLNSEQSHHSEYMSCDSSAEMNLEVLPESADHGVMQFEGSLLSSDHPIAERSFDSGADGTTQYLASRKVEFSSALDGNIIRLSQLAETLQTLGEDEVAFLLKSRGIYRGNFREMDKMEAHVFFERLQEELYVTSFSKEAFYLYLCESEKLFDENSTAKTSIMEVQGINELLAADIAQCKQELQQALLSKQEFQKELLNSKDEVKVLSAKASDLQNKLEIAYGEISALSSDLVDCRRLVDDLQAGNEELHRSLKVMTEDKLSLSEENENILLEKLKIAGELEESRASFQSLNDLIAEERRHFEEKNDSILHENSKLLAGLEDLKHAVEAVEAENKNLNEKQSHELAAVKASATSLQENYDKAMNDLNEAIIRINRLTEENEALNVDLELQKSKLNQVDLNKFSYLSEKATAGRLDNFTTMNFISDVPPEETSDPEVYDDPSGFISLVKKLQSAEILVQKLGSDIESILSEKPVAPGVSKLIQAFESKTHVDDHQDLDKPSLSSVQKYEDSRSRSKMMMENLGTLLKELLCDAESIRGFCQLSRNKQLDAAVAGKLSIYDSLELHTELVEKEHLEYMVLCEALLDHMHFMVLKEEEFLKSFDTLQKDESDLRSDNNQLRERLGYCHGKISELQENLDTLCRESAEFVTSVSIQLECLQGEVNDRELKHQVNWSSFCSKVLPNVEMLDETVKRFCAAMSKSGDNDLDITSRVVSSIISANSAIEELHGQLKAAGLNTQELSDNYIWAVSRLYSMHIELSELWDRAQGDFPDETHNIQSFDDPISLLDQLQEIFSESLKLNSEYKQEIVELRSRVSELDELVKKCMKSDTIMKLIEEIMQITEAKIVADEPASHLESLIYSLVQRCKEVEQGLSLSLSREMQLNALEGEVGHLTDEVICREIENLVSKQFLRCAQESVTPLYSQLKEKVAELEQSEHRVSSLREKLGIAVTKGKGLISQRDSLKQSLAENSKELDRCLQELQSKDVRIHELETKIKDFSEAGERMEALESELSYIRNSATALRESFLLKDSVLQRIEEILEDLELPEHFHSRDIIEKVDWLSKSIGGHAFPLGDGDQRSVVEEVSYSDSGFVGIDLKDNAAPNTETIDDLRRAFDELQSKFYGLAEQNEMLEQSLMERNYLVQCWEEILDKAEMPSQLRSMEPEDKLQWLESSLTDARRSCYSLQQKIDDLESLCRSQAADAEDSQVKAAELESAFQNAFREKEILSRDLDILRNDSDEHLKRMADRNARIADLESEVNTLQEQKSQMEVDLHHARDAIRRLQELNDDFNIRNEDFQNELIVLQKQKVLLEESIHRTENEVSRLHQLACDALQEDSHAEDIIGQEAVKCLEEILMRLIKNYNELRFVKTDNVDPVDLNAVASSSNERGVGAFSSDPEDSLGELARLKEEIQNYLLNSQSLHQKLEELEMRNRDLGERHNEEQQKSASLREKLNVAVRKGKSLVQHRDAMKQNIEQLNLEVEQLKSENEQLKKAVSEHEEQIQKLYGIQESVRAAESENSFFKDRLAETEHWLEEKATRLNDIVNHLDDIGGGLKFSTENPFEKLKQIGNYLIDLQNDLDSSQQESSKSKRAAELLLAELNEVQERNDTLQEELVKAHNELSILSGEKDLAENAKDEVLAHIENLVHSHSEDKDKLLSEIVTLKSGIAGLGEDLSAVASELHDVLSRDLLVLQCVKTALKSFLEPRSIPDMNSILPSGSFSGTMSWKSENEVLTRELTSLRKRLYNHSYVLQEEASELSELVISVHRDYTTQKDTCESVKSDLKKFELIAEEKESELHSSRGKVALLYEACAAAISEIESCKNHVLGKALPSSKPPPERKSESEKPLLGGSDFSVDEDEIRGMHDRVLLGARDLMNMQNELLEVGHLEMKNTILNLQKELQEKDIQTDRICSDFVNQIKEAETRAESYSDRLRQMRALVDDSKTQVKAMGDEQEVLRQKIKELEDQETDSRDLQEKLASKTQEIEALMQALEEQEAEMEELTSKVSRFENELREKSKEAESIESSRTKALKKLSVTVSKFDELHFLSESLLSEVERLQGELQERDGEVSFLRQEVTRSTNDVLSMTQINKNFDGEIQELLTWLDSSVPSRDAAGDKSEIKESGSDGRKEELRKKISEMVSELESVKAAARNNETLLDEERNKAAELKNSLREKESQLSTLRSAGNSAKAAVMSPSEIIEVEQMANKWISPGPITPQVRSLRKPNNDQVAVVIDKDYGNDRLVDDDEDDDDKAHGFKSLTTSKFVPRFTRPVSDVIDGLWMSCDRALMRRPSLRLVVIFYWAVIHALLAAYVV</sequence>
<feature type="coiled-coil region" evidence="1">
    <location>
        <begin position="588"/>
        <end position="668"/>
    </location>
</feature>
<dbReference type="SUPFAM" id="SSF57997">
    <property type="entry name" value="Tropomyosin"/>
    <property type="match status" value="1"/>
</dbReference>
<dbReference type="PANTHER" id="PTHR43939:SF50">
    <property type="entry name" value="NUCLEOPORIN"/>
    <property type="match status" value="1"/>
</dbReference>
<feature type="coiled-coil region" evidence="1">
    <location>
        <begin position="1675"/>
        <end position="1779"/>
    </location>
</feature>
<proteinExistence type="predicted"/>
<dbReference type="OrthoDB" id="649641at2759"/>
<evidence type="ECO:0000313" key="4">
    <source>
        <dbReference type="EMBL" id="EPS67496.1"/>
    </source>
</evidence>
<feature type="region of interest" description="Disordered" evidence="2">
    <location>
        <begin position="160"/>
        <end position="201"/>
    </location>
</feature>
<organism evidence="4 5">
    <name type="scientific">Genlisea aurea</name>
    <dbReference type="NCBI Taxonomy" id="192259"/>
    <lineage>
        <taxon>Eukaryota</taxon>
        <taxon>Viridiplantae</taxon>
        <taxon>Streptophyta</taxon>
        <taxon>Embryophyta</taxon>
        <taxon>Tracheophyta</taxon>
        <taxon>Spermatophyta</taxon>
        <taxon>Magnoliopsida</taxon>
        <taxon>eudicotyledons</taxon>
        <taxon>Gunneridae</taxon>
        <taxon>Pentapetalae</taxon>
        <taxon>asterids</taxon>
        <taxon>lamiids</taxon>
        <taxon>Lamiales</taxon>
        <taxon>Lentibulariaceae</taxon>
        <taxon>Genlisea</taxon>
    </lineage>
</organism>
<keyword evidence="5" id="KW-1185">Reference proteome</keyword>
<feature type="compositionally biased region" description="Basic and acidic residues" evidence="2">
    <location>
        <begin position="2383"/>
        <end position="2401"/>
    </location>
</feature>
<feature type="compositionally biased region" description="Basic and acidic residues" evidence="2">
    <location>
        <begin position="2107"/>
        <end position="2116"/>
    </location>
</feature>
<evidence type="ECO:0000256" key="1">
    <source>
        <dbReference type="SAM" id="Coils"/>
    </source>
</evidence>
<name>S8CRK8_9LAMI</name>
<keyword evidence="1" id="KW-0175">Coiled coil</keyword>
<dbReference type="EMBL" id="AUSU01003085">
    <property type="protein sequence ID" value="EPS67496.1"/>
    <property type="molecule type" value="Genomic_DNA"/>
</dbReference>
<dbReference type="PANTHER" id="PTHR43939">
    <property type="entry name" value="COILED-COIL DOMAIN-CONTAINING PROTEIN 158"/>
    <property type="match status" value="1"/>
</dbReference>
<feature type="region of interest" description="Disordered" evidence="2">
    <location>
        <begin position="2099"/>
        <end position="2126"/>
    </location>
</feature>
<feature type="coiled-coil region" evidence="1">
    <location>
        <begin position="451"/>
        <end position="492"/>
    </location>
</feature>
<evidence type="ECO:0000313" key="5">
    <source>
        <dbReference type="Proteomes" id="UP000015453"/>
    </source>
</evidence>
<feature type="coiled-coil region" evidence="1">
    <location>
        <begin position="1197"/>
        <end position="1283"/>
    </location>
</feature>
<feature type="coiled-coil region" evidence="1">
    <location>
        <begin position="1864"/>
        <end position="1898"/>
    </location>
</feature>
<dbReference type="Proteomes" id="UP000015453">
    <property type="component" value="Unassembled WGS sequence"/>
</dbReference>
<feature type="coiled-coil region" evidence="1">
    <location>
        <begin position="2182"/>
        <end position="2296"/>
    </location>
</feature>
<protein>
    <submittedName>
        <fullName evidence="4">Uncharacterized protein</fullName>
    </submittedName>
</protein>
<feature type="compositionally biased region" description="Basic and acidic residues" evidence="2">
    <location>
        <begin position="23"/>
        <end position="46"/>
    </location>
</feature>
<evidence type="ECO:0000256" key="2">
    <source>
        <dbReference type="SAM" id="MobiDB-lite"/>
    </source>
</evidence>
<keyword evidence="3" id="KW-0812">Transmembrane</keyword>
<keyword evidence="3" id="KW-0472">Membrane</keyword>
<feature type="region of interest" description="Disordered" evidence="2">
    <location>
        <begin position="1"/>
        <end position="63"/>
    </location>
</feature>
<keyword evidence="3" id="KW-1133">Transmembrane helix</keyword>
<accession>S8CRK8</accession>
<reference evidence="4 5" key="1">
    <citation type="journal article" date="2013" name="BMC Genomics">
        <title>The miniature genome of a carnivorous plant Genlisea aurea contains a low number of genes and short non-coding sequences.</title>
        <authorList>
            <person name="Leushkin E.V."/>
            <person name="Sutormin R.A."/>
            <person name="Nabieva E.R."/>
            <person name="Penin A.A."/>
            <person name="Kondrashov A.S."/>
            <person name="Logacheva M.D."/>
        </authorList>
    </citation>
    <scope>NUCLEOTIDE SEQUENCE [LARGE SCALE GENOMIC DNA]</scope>
</reference>
<comment type="caution">
    <text evidence="4">The sequence shown here is derived from an EMBL/GenBank/DDBJ whole genome shotgun (WGS) entry which is preliminary data.</text>
</comment>
<feature type="compositionally biased region" description="Basic and acidic residues" evidence="2">
    <location>
        <begin position="1"/>
        <end position="10"/>
    </location>
</feature>
<feature type="transmembrane region" description="Helical" evidence="3">
    <location>
        <begin position="2563"/>
        <end position="2582"/>
    </location>
</feature>
<evidence type="ECO:0000256" key="3">
    <source>
        <dbReference type="SAM" id="Phobius"/>
    </source>
</evidence>
<feature type="compositionally biased region" description="Polar residues" evidence="2">
    <location>
        <begin position="189"/>
        <end position="200"/>
    </location>
</feature>
<feature type="coiled-coil region" evidence="1">
    <location>
        <begin position="1481"/>
        <end position="1592"/>
    </location>
</feature>
<feature type="region of interest" description="Disordered" evidence="2">
    <location>
        <begin position="2378"/>
        <end position="2401"/>
    </location>
</feature>